<feature type="region of interest" description="Disordered" evidence="1">
    <location>
        <begin position="247"/>
        <end position="319"/>
    </location>
</feature>
<accession>A0A0C2XE86</accession>
<organism evidence="2 3">
    <name type="scientific">Serendipita vermifera MAFF 305830</name>
    <dbReference type="NCBI Taxonomy" id="933852"/>
    <lineage>
        <taxon>Eukaryota</taxon>
        <taxon>Fungi</taxon>
        <taxon>Dikarya</taxon>
        <taxon>Basidiomycota</taxon>
        <taxon>Agaricomycotina</taxon>
        <taxon>Agaricomycetes</taxon>
        <taxon>Sebacinales</taxon>
        <taxon>Serendipitaceae</taxon>
        <taxon>Serendipita</taxon>
    </lineage>
</organism>
<proteinExistence type="predicted"/>
<dbReference type="OrthoDB" id="3270079at2759"/>
<protein>
    <submittedName>
        <fullName evidence="2">Uncharacterized protein</fullName>
    </submittedName>
</protein>
<sequence length="319" mass="36443">MSTLDSSLLIHHIIKTRNATSDKRKESEESKRRDDLVRQMVDAHEYEMKAVNERMETLRVSALHAQQFMACAHQATKHELLLAQNALHHQNRQNILQNAALVQARSAEKLCKSNHAALVAKLDQVQAELIETQSRDNEMIADLKDKVSRQERSNTEVLTALDAVKEALRLQLNEEKRARREAELELERVKEQLTTRETDAVKQCKRQIQELDVALSRDQRHISRLQTAKAELEVERSALIARKRRIEAEDASSETVQSKKRSRGEQEGVIQSPSVLIKREESETEAWLKAPKPTGSLLVHAGTSQSRAPHECKRERGEE</sequence>
<keyword evidence="3" id="KW-1185">Reference proteome</keyword>
<feature type="compositionally biased region" description="Basic and acidic residues" evidence="1">
    <location>
        <begin position="308"/>
        <end position="319"/>
    </location>
</feature>
<dbReference type="EMBL" id="KN824299">
    <property type="protein sequence ID" value="KIM27427.1"/>
    <property type="molecule type" value="Genomic_DNA"/>
</dbReference>
<dbReference type="AlphaFoldDB" id="A0A0C2XE86"/>
<name>A0A0C2XE86_SERVB</name>
<reference evidence="3" key="2">
    <citation type="submission" date="2015-01" db="EMBL/GenBank/DDBJ databases">
        <title>Evolutionary Origins and Diversification of the Mycorrhizal Mutualists.</title>
        <authorList>
            <consortium name="DOE Joint Genome Institute"/>
            <consortium name="Mycorrhizal Genomics Consortium"/>
            <person name="Kohler A."/>
            <person name="Kuo A."/>
            <person name="Nagy L.G."/>
            <person name="Floudas D."/>
            <person name="Copeland A."/>
            <person name="Barry K.W."/>
            <person name="Cichocki N."/>
            <person name="Veneault-Fourrey C."/>
            <person name="LaButti K."/>
            <person name="Lindquist E.A."/>
            <person name="Lipzen A."/>
            <person name="Lundell T."/>
            <person name="Morin E."/>
            <person name="Murat C."/>
            <person name="Riley R."/>
            <person name="Ohm R."/>
            <person name="Sun H."/>
            <person name="Tunlid A."/>
            <person name="Henrissat B."/>
            <person name="Grigoriev I.V."/>
            <person name="Hibbett D.S."/>
            <person name="Martin F."/>
        </authorList>
    </citation>
    <scope>NUCLEOTIDE SEQUENCE [LARGE SCALE GENOMIC DNA]</scope>
    <source>
        <strain evidence="3">MAFF 305830</strain>
    </source>
</reference>
<gene>
    <name evidence="2" type="ORF">M408DRAFT_24634</name>
</gene>
<evidence type="ECO:0000256" key="1">
    <source>
        <dbReference type="SAM" id="MobiDB-lite"/>
    </source>
</evidence>
<reference evidence="2 3" key="1">
    <citation type="submission" date="2014-04" db="EMBL/GenBank/DDBJ databases">
        <authorList>
            <consortium name="DOE Joint Genome Institute"/>
            <person name="Kuo A."/>
            <person name="Zuccaro A."/>
            <person name="Kohler A."/>
            <person name="Nagy L.G."/>
            <person name="Floudas D."/>
            <person name="Copeland A."/>
            <person name="Barry K.W."/>
            <person name="Cichocki N."/>
            <person name="Veneault-Fourrey C."/>
            <person name="LaButti K."/>
            <person name="Lindquist E.A."/>
            <person name="Lipzen A."/>
            <person name="Lundell T."/>
            <person name="Morin E."/>
            <person name="Murat C."/>
            <person name="Sun H."/>
            <person name="Tunlid A."/>
            <person name="Henrissat B."/>
            <person name="Grigoriev I.V."/>
            <person name="Hibbett D.S."/>
            <person name="Martin F."/>
            <person name="Nordberg H.P."/>
            <person name="Cantor M.N."/>
            <person name="Hua S.X."/>
        </authorList>
    </citation>
    <scope>NUCLEOTIDE SEQUENCE [LARGE SCALE GENOMIC DNA]</scope>
    <source>
        <strain evidence="2 3">MAFF 305830</strain>
    </source>
</reference>
<evidence type="ECO:0000313" key="2">
    <source>
        <dbReference type="EMBL" id="KIM27427.1"/>
    </source>
</evidence>
<evidence type="ECO:0000313" key="3">
    <source>
        <dbReference type="Proteomes" id="UP000054097"/>
    </source>
</evidence>
<dbReference type="Proteomes" id="UP000054097">
    <property type="component" value="Unassembled WGS sequence"/>
</dbReference>
<dbReference type="HOGENOM" id="CLU_872002_0_0_1"/>